<gene>
    <name evidence="1" type="ORF">V2W30_33725</name>
</gene>
<proteinExistence type="predicted"/>
<sequence>MTLLAKELIALGCIRDAGQRSLFIELVASETGLEVSERGLEPRAEMVALLNKVLPHERGLPALKGAVEALASPEAAESLARIAVREARGVETRGTPSLQPVLSVKVARQARELLASGSPVPRAALHTALARELRIELPDCDDAVDFFDHLLEQNAQYDGLPPVVVLVEVAADLGAARAPELRAWSDGWAEDAGHEATLAERRERISGRAAVDPTVPRALVVMIDPADDSSDRVFVRHWVNAAAGIWQPIALGVESATLDTLAAVVDRALRHGEAQWAHRPDDGPVHIEFVLPHALLNHDMARLEIDSDTAPLPVSLRYYVHLRSLDRMRARDPAQLRRWRARWGTFQSATAAEAYRWSAQGPLDLGRWRARLAARPEKTAVILQHPAVREQGLEALAAALAEGVGLAAWDRRENMPGSVEVLQLILGTSPTQLPAKVHQLRTQAETDDVGPLLVGRHIAFLWDDPNRLVDCEEMPA</sequence>
<keyword evidence="2" id="KW-1185">Reference proteome</keyword>
<evidence type="ECO:0000313" key="1">
    <source>
        <dbReference type="EMBL" id="WWQ67803.1"/>
    </source>
</evidence>
<accession>A0ACD5ALA5</accession>
<dbReference type="EMBL" id="CP146022">
    <property type="protein sequence ID" value="WWQ67803.1"/>
    <property type="molecule type" value="Genomic_DNA"/>
</dbReference>
<evidence type="ECO:0000313" key="2">
    <source>
        <dbReference type="Proteomes" id="UP001432251"/>
    </source>
</evidence>
<protein>
    <submittedName>
        <fullName evidence="1">Uncharacterized protein</fullName>
    </submittedName>
</protein>
<organism evidence="1 2">
    <name type="scientific">Streptomyces citrinus</name>
    <dbReference type="NCBI Taxonomy" id="3118173"/>
    <lineage>
        <taxon>Bacteria</taxon>
        <taxon>Bacillati</taxon>
        <taxon>Actinomycetota</taxon>
        <taxon>Actinomycetes</taxon>
        <taxon>Kitasatosporales</taxon>
        <taxon>Streptomycetaceae</taxon>
        <taxon>Streptomyces</taxon>
    </lineage>
</organism>
<name>A0ACD5ALA5_9ACTN</name>
<dbReference type="Proteomes" id="UP001432251">
    <property type="component" value="Chromosome"/>
</dbReference>
<reference evidence="1" key="1">
    <citation type="journal article" date="2025" name="Int. J. Syst. Evol. Microbiol.">
        <title>Streptomyces citrinus sp. nov., with yellow diffusible pigment.</title>
        <authorList>
            <person name="He Y."/>
            <person name="Yang E."/>
            <person name="Xu J."/>
            <person name="Sun Y."/>
            <person name="Sun L."/>
        </authorList>
    </citation>
    <scope>NUCLEOTIDE SEQUENCE</scope>
    <source>
        <strain evidence="1">Q6</strain>
    </source>
</reference>